<proteinExistence type="predicted"/>
<dbReference type="EMBL" id="JBEWSZ010000001">
    <property type="protein sequence ID" value="MET2826120.1"/>
    <property type="molecule type" value="Genomic_DNA"/>
</dbReference>
<feature type="compositionally biased region" description="Basic and acidic residues" evidence="1">
    <location>
        <begin position="15"/>
        <end position="63"/>
    </location>
</feature>
<accession>A0ABV2D7X1</accession>
<protein>
    <submittedName>
        <fullName evidence="2">DUF4169 family protein</fullName>
    </submittedName>
</protein>
<comment type="caution">
    <text evidence="2">The sequence shown here is derived from an EMBL/GenBank/DDBJ whole genome shotgun (WGS) entry which is preliminary data.</text>
</comment>
<dbReference type="InterPro" id="IPR025227">
    <property type="entry name" value="DUF4169"/>
</dbReference>
<evidence type="ECO:0000313" key="3">
    <source>
        <dbReference type="Proteomes" id="UP001548832"/>
    </source>
</evidence>
<organism evidence="2 3">
    <name type="scientific">Mesorhizobium shangrilense</name>
    <dbReference type="NCBI Taxonomy" id="460060"/>
    <lineage>
        <taxon>Bacteria</taxon>
        <taxon>Pseudomonadati</taxon>
        <taxon>Pseudomonadota</taxon>
        <taxon>Alphaproteobacteria</taxon>
        <taxon>Hyphomicrobiales</taxon>
        <taxon>Phyllobacteriaceae</taxon>
        <taxon>Mesorhizobium</taxon>
    </lineage>
</organism>
<feature type="region of interest" description="Disordered" evidence="1">
    <location>
        <begin position="1"/>
        <end position="86"/>
    </location>
</feature>
<reference evidence="2 3" key="1">
    <citation type="submission" date="2024-06" db="EMBL/GenBank/DDBJ databases">
        <authorList>
            <person name="Kim D.-U."/>
        </authorList>
    </citation>
    <scope>NUCLEOTIDE SEQUENCE [LARGE SCALE GENOMIC DNA]</scope>
    <source>
        <strain evidence="2 3">KACC15460</strain>
    </source>
</reference>
<sequence length="86" mass="9718">MGDIVNLRQARKQKARDEKLRDAEQNRALHGRSKAEKQRDRLIADKTESFVDGHRRESGDKDSQSIGDSQGIGPKNAQRFSDEPDA</sequence>
<dbReference type="Pfam" id="PF13770">
    <property type="entry name" value="DUF4169"/>
    <property type="match status" value="1"/>
</dbReference>
<evidence type="ECO:0000313" key="2">
    <source>
        <dbReference type="EMBL" id="MET2826120.1"/>
    </source>
</evidence>
<keyword evidence="3" id="KW-1185">Reference proteome</keyword>
<name>A0ABV2D7X1_9HYPH</name>
<dbReference type="RefSeq" id="WP_354458185.1">
    <property type="nucleotide sequence ID" value="NZ_JBEWSZ010000001.1"/>
</dbReference>
<gene>
    <name evidence="2" type="ORF">ABVQ20_03925</name>
</gene>
<evidence type="ECO:0000256" key="1">
    <source>
        <dbReference type="SAM" id="MobiDB-lite"/>
    </source>
</evidence>
<dbReference type="Proteomes" id="UP001548832">
    <property type="component" value="Unassembled WGS sequence"/>
</dbReference>